<comment type="caution">
    <text evidence="3">The sequence shown here is derived from an EMBL/GenBank/DDBJ whole genome shotgun (WGS) entry which is preliminary data.</text>
</comment>
<dbReference type="SUPFAM" id="SSF68912">
    <property type="entry name" value="Rho N-terminal domain-like"/>
    <property type="match status" value="1"/>
</dbReference>
<evidence type="ECO:0000313" key="3">
    <source>
        <dbReference type="EMBL" id="RYV52461.1"/>
    </source>
</evidence>
<reference evidence="3 4" key="1">
    <citation type="submission" date="2019-01" db="EMBL/GenBank/DDBJ databases">
        <title>Novel species of Cellulomonas.</title>
        <authorList>
            <person name="Liu Q."/>
            <person name="Xin Y.-H."/>
        </authorList>
    </citation>
    <scope>NUCLEOTIDE SEQUENCE [LARGE SCALE GENOMIC DNA]</scope>
    <source>
        <strain evidence="3 4">HLT2-17</strain>
    </source>
</reference>
<protein>
    <submittedName>
        <fullName evidence="3">Rho termination factor</fullName>
    </submittedName>
</protein>
<name>A0A4Q5N7H8_9MICO</name>
<dbReference type="OrthoDB" id="215254at2"/>
<feature type="domain" description="Rho termination factor-like N-terminal" evidence="2">
    <location>
        <begin position="35"/>
        <end position="67"/>
    </location>
</feature>
<feature type="compositionally biased region" description="Low complexity" evidence="1">
    <location>
        <begin position="9"/>
        <end position="27"/>
    </location>
</feature>
<dbReference type="Pfam" id="PF07498">
    <property type="entry name" value="Rho_N"/>
    <property type="match status" value="1"/>
</dbReference>
<proteinExistence type="predicted"/>
<dbReference type="InterPro" id="IPR036269">
    <property type="entry name" value="Rho_N_sf"/>
</dbReference>
<evidence type="ECO:0000259" key="2">
    <source>
        <dbReference type="Pfam" id="PF07498"/>
    </source>
</evidence>
<sequence>MPGRMRDPGPAAHGERLAAALRAAPQADRADAGPLEDWTMASLRERASETGIEGRSRMRKDELIRALRAQG</sequence>
<dbReference type="AlphaFoldDB" id="A0A4Q5N7H8"/>
<accession>A0A4Q5N7H8</accession>
<evidence type="ECO:0000313" key="4">
    <source>
        <dbReference type="Proteomes" id="UP000293764"/>
    </source>
</evidence>
<keyword evidence="4" id="KW-1185">Reference proteome</keyword>
<dbReference type="EMBL" id="SDWW01000005">
    <property type="protein sequence ID" value="RYV52461.1"/>
    <property type="molecule type" value="Genomic_DNA"/>
</dbReference>
<gene>
    <name evidence="3" type="ORF">EUA98_03090</name>
</gene>
<evidence type="ECO:0000256" key="1">
    <source>
        <dbReference type="SAM" id="MobiDB-lite"/>
    </source>
</evidence>
<dbReference type="InterPro" id="IPR011112">
    <property type="entry name" value="Rho-like_N"/>
</dbReference>
<dbReference type="Gene3D" id="1.10.720.10">
    <property type="match status" value="1"/>
</dbReference>
<organism evidence="3 4">
    <name type="scientific">Pengzhenrongella frigida</name>
    <dbReference type="NCBI Taxonomy" id="1259133"/>
    <lineage>
        <taxon>Bacteria</taxon>
        <taxon>Bacillati</taxon>
        <taxon>Actinomycetota</taxon>
        <taxon>Actinomycetes</taxon>
        <taxon>Micrococcales</taxon>
        <taxon>Pengzhenrongella</taxon>
    </lineage>
</organism>
<dbReference type="GO" id="GO:0006353">
    <property type="term" value="P:DNA-templated transcription termination"/>
    <property type="evidence" value="ECO:0007669"/>
    <property type="project" value="InterPro"/>
</dbReference>
<dbReference type="Proteomes" id="UP000293764">
    <property type="component" value="Unassembled WGS sequence"/>
</dbReference>
<feature type="region of interest" description="Disordered" evidence="1">
    <location>
        <begin position="1"/>
        <end position="36"/>
    </location>
</feature>